<evidence type="ECO:0000259" key="3">
    <source>
        <dbReference type="Pfam" id="PF18075"/>
    </source>
</evidence>
<dbReference type="InterPro" id="IPR040690">
    <property type="entry name" value="FtsX_ECD"/>
</dbReference>
<reference evidence="4 5" key="1">
    <citation type="submission" date="2019-06" db="EMBL/GenBank/DDBJ databases">
        <title>Sequencing the genomes of 1000 actinobacteria strains.</title>
        <authorList>
            <person name="Klenk H.-P."/>
        </authorList>
    </citation>
    <scope>NUCLEOTIDE SEQUENCE [LARGE SCALE GENOMIC DNA]</scope>
    <source>
        <strain evidence="4 5">DSM 43186</strain>
    </source>
</reference>
<evidence type="ECO:0000256" key="2">
    <source>
        <dbReference type="SAM" id="Phobius"/>
    </source>
</evidence>
<organism evidence="4 5">
    <name type="scientific">Thermopolyspora flexuosa</name>
    <dbReference type="NCBI Taxonomy" id="103836"/>
    <lineage>
        <taxon>Bacteria</taxon>
        <taxon>Bacillati</taxon>
        <taxon>Actinomycetota</taxon>
        <taxon>Actinomycetes</taxon>
        <taxon>Streptosporangiales</taxon>
        <taxon>Streptosporangiaceae</taxon>
        <taxon>Thermopolyspora</taxon>
    </lineage>
</organism>
<feature type="transmembrane region" description="Helical" evidence="2">
    <location>
        <begin position="46"/>
        <end position="66"/>
    </location>
</feature>
<dbReference type="Gene3D" id="3.30.70.3040">
    <property type="match status" value="1"/>
</dbReference>
<dbReference type="Pfam" id="PF18075">
    <property type="entry name" value="FtsX_ECD"/>
    <property type="match status" value="1"/>
</dbReference>
<evidence type="ECO:0000313" key="5">
    <source>
        <dbReference type="Proteomes" id="UP000319213"/>
    </source>
</evidence>
<feature type="domain" description="FtsX extracellular" evidence="3">
    <location>
        <begin position="92"/>
        <end position="199"/>
    </location>
</feature>
<dbReference type="RefSeq" id="WP_142262061.1">
    <property type="nucleotide sequence ID" value="NZ_BMPV01000002.1"/>
</dbReference>
<accession>A0A543IPK2</accession>
<evidence type="ECO:0000256" key="1">
    <source>
        <dbReference type="SAM" id="MobiDB-lite"/>
    </source>
</evidence>
<keyword evidence="5" id="KW-1185">Reference proteome</keyword>
<keyword evidence="2" id="KW-0472">Membrane</keyword>
<keyword evidence="2" id="KW-1133">Transmembrane helix</keyword>
<keyword evidence="2" id="KW-0812">Transmembrane</keyword>
<dbReference type="EMBL" id="VFPQ01000002">
    <property type="protein sequence ID" value="TQM72507.1"/>
    <property type="molecule type" value="Genomic_DNA"/>
</dbReference>
<gene>
    <name evidence="4" type="ORF">FHX40_4652</name>
</gene>
<sequence length="228" mass="24248">MNRKVEARLRAALREAAGTVDPAVLRPLAAPDRQVPSRPPRLRRPVLVAAAAAAVVVAVAGGSVVFRTVAPAATPAAGTLYVVQTASPAGDIAVFLCTKTSPYTACQGGSPAAARPATQAEISAVGRMLRDRPEVDSVIFEDRHTAFENFKRMYRDNKLLLEATKPDDLPESYRVHLKPGADPRPLIEAAQAMPGVAAVVDQRCAERAKAREEAEEAKRAGRTPPPDC</sequence>
<feature type="compositionally biased region" description="Basic and acidic residues" evidence="1">
    <location>
        <begin position="206"/>
        <end position="219"/>
    </location>
</feature>
<evidence type="ECO:0000313" key="4">
    <source>
        <dbReference type="EMBL" id="TQM72507.1"/>
    </source>
</evidence>
<proteinExistence type="predicted"/>
<dbReference type="OrthoDB" id="9812531at2"/>
<dbReference type="Proteomes" id="UP000319213">
    <property type="component" value="Unassembled WGS sequence"/>
</dbReference>
<name>A0A543IPK2_9ACTN</name>
<feature type="region of interest" description="Disordered" evidence="1">
    <location>
        <begin position="206"/>
        <end position="228"/>
    </location>
</feature>
<protein>
    <recommendedName>
        <fullName evidence="3">FtsX extracellular domain-containing protein</fullName>
    </recommendedName>
</protein>
<dbReference type="AlphaFoldDB" id="A0A543IPK2"/>
<comment type="caution">
    <text evidence="4">The sequence shown here is derived from an EMBL/GenBank/DDBJ whole genome shotgun (WGS) entry which is preliminary data.</text>
</comment>